<feature type="transmembrane region" description="Helical" evidence="1">
    <location>
        <begin position="114"/>
        <end position="136"/>
    </location>
</feature>
<protein>
    <submittedName>
        <fullName evidence="2">ABC transporter permease</fullName>
    </submittedName>
</protein>
<feature type="transmembrane region" description="Helical" evidence="1">
    <location>
        <begin position="63"/>
        <end position="80"/>
    </location>
</feature>
<dbReference type="Pfam" id="PF06182">
    <property type="entry name" value="ABC2_membrane_6"/>
    <property type="match status" value="1"/>
</dbReference>
<keyword evidence="1" id="KW-1133">Transmembrane helix</keyword>
<dbReference type="Proteomes" id="UP000613840">
    <property type="component" value="Unassembled WGS sequence"/>
</dbReference>
<keyword evidence="3" id="KW-1185">Reference proteome</keyword>
<organism evidence="2 3">
    <name type="scientific">Microlunatus endophyticus</name>
    <dbReference type="NCBI Taxonomy" id="1716077"/>
    <lineage>
        <taxon>Bacteria</taxon>
        <taxon>Bacillati</taxon>
        <taxon>Actinomycetota</taxon>
        <taxon>Actinomycetes</taxon>
        <taxon>Propionibacteriales</taxon>
        <taxon>Propionibacteriaceae</taxon>
        <taxon>Microlunatus</taxon>
    </lineage>
</organism>
<comment type="caution">
    <text evidence="2">The sequence shown here is derived from an EMBL/GenBank/DDBJ whole genome shotgun (WGS) entry which is preliminary data.</text>
</comment>
<dbReference type="PANTHER" id="PTHR36832:SF2">
    <property type="entry name" value="INTEGRAL MEMBRANE PROTEIN"/>
    <property type="match status" value="1"/>
</dbReference>
<evidence type="ECO:0000313" key="3">
    <source>
        <dbReference type="Proteomes" id="UP000613840"/>
    </source>
</evidence>
<proteinExistence type="predicted"/>
<dbReference type="EMBL" id="BMMZ01000005">
    <property type="protein sequence ID" value="GGL64362.1"/>
    <property type="molecule type" value="Genomic_DNA"/>
</dbReference>
<feature type="transmembrane region" description="Helical" evidence="1">
    <location>
        <begin position="142"/>
        <end position="161"/>
    </location>
</feature>
<evidence type="ECO:0000256" key="1">
    <source>
        <dbReference type="SAM" id="Phobius"/>
    </source>
</evidence>
<keyword evidence="1" id="KW-0812">Transmembrane</keyword>
<accession>A0A917SB32</accession>
<dbReference type="InterPro" id="IPR010390">
    <property type="entry name" value="ABC-2_transporter-like"/>
</dbReference>
<reference evidence="2" key="1">
    <citation type="journal article" date="2014" name="Int. J. Syst. Evol. Microbiol.">
        <title>Complete genome sequence of Corynebacterium casei LMG S-19264T (=DSM 44701T), isolated from a smear-ripened cheese.</title>
        <authorList>
            <consortium name="US DOE Joint Genome Institute (JGI-PGF)"/>
            <person name="Walter F."/>
            <person name="Albersmeier A."/>
            <person name="Kalinowski J."/>
            <person name="Ruckert C."/>
        </authorList>
    </citation>
    <scope>NUCLEOTIDE SEQUENCE</scope>
    <source>
        <strain evidence="2">CGMCC 4.7306</strain>
    </source>
</reference>
<evidence type="ECO:0000313" key="2">
    <source>
        <dbReference type="EMBL" id="GGL64362.1"/>
    </source>
</evidence>
<keyword evidence="1" id="KW-0472">Membrane</keyword>
<dbReference type="AlphaFoldDB" id="A0A917SB32"/>
<dbReference type="PANTHER" id="PTHR36832">
    <property type="entry name" value="SLR1174 PROTEIN-RELATED"/>
    <property type="match status" value="1"/>
</dbReference>
<sequence length="266" mass="28617">MIVRRYLLLASAEFRRQSTYRLALAAGISANTVFGFIRFSVFYAALVGAGGTIAGYDRAQASTYVWLGQGLLAGIGLLGTHEVSERVQTGEIAIDLSRPIDLQLSYWARDFGRAALMIPARGLLPVIIGAVTTGLAFSSSLWAIPLGLISLALAVSISFLLRYGVNLISLWTIDVQGYTSLYMLLMSLLSGFYVPVHIFPGWLQVIATASPFPSMFQSPIDVMSGRVVGAAALRVVGVQLVWTIVLAAATRLMLWRGSSRLVVQGG</sequence>
<name>A0A917SB32_9ACTN</name>
<feature type="transmembrane region" description="Helical" evidence="1">
    <location>
        <begin position="181"/>
        <end position="207"/>
    </location>
</feature>
<feature type="transmembrane region" description="Helical" evidence="1">
    <location>
        <begin position="227"/>
        <end position="250"/>
    </location>
</feature>
<gene>
    <name evidence="2" type="ORF">GCM10011575_23490</name>
</gene>
<reference evidence="2" key="2">
    <citation type="submission" date="2020-09" db="EMBL/GenBank/DDBJ databases">
        <authorList>
            <person name="Sun Q."/>
            <person name="Zhou Y."/>
        </authorList>
    </citation>
    <scope>NUCLEOTIDE SEQUENCE</scope>
    <source>
        <strain evidence="2">CGMCC 4.7306</strain>
    </source>
</reference>
<feature type="transmembrane region" description="Helical" evidence="1">
    <location>
        <begin position="20"/>
        <end position="43"/>
    </location>
</feature>